<dbReference type="InterPro" id="IPR013610">
    <property type="entry name" value="ArdC_N"/>
</dbReference>
<protein>
    <submittedName>
        <fullName evidence="3">DUF1738 domain-containing protein</fullName>
    </submittedName>
</protein>
<dbReference type="EMBL" id="AAILSW010000003">
    <property type="protein sequence ID" value="ECF6073011.1"/>
    <property type="molecule type" value="Genomic_DNA"/>
</dbReference>
<name>A0A5Y2S904_SALHO</name>
<dbReference type="InterPro" id="IPR041459">
    <property type="entry name" value="MPTase-PolyVal"/>
</dbReference>
<dbReference type="Pfam" id="PF18818">
    <property type="entry name" value="MPTase-PolyVal"/>
    <property type="match status" value="1"/>
</dbReference>
<dbReference type="AlphaFoldDB" id="A0A5Y2S904"/>
<proteinExistence type="predicted"/>
<sequence length="708" mass="79958">MNTPLHPDDISRFITGRIIGSLVAGQVPWHGTAPGLPEHALTGEPFTGVNVLLLWQAMQQRSLHSGRWLTGDDLRRLGGQVRSGEKPVTLVRYRPTLSLFKVINPEQCDGLPETWPLPPPPQPSLSVVRDLLRSSGIPVIHRDNILPVYRALHDRIELPPAAAYAGEETYWQDMLNLLVQATGHPQRLHRFGLTVDRRTDEVQEALVAELGAAFLTASLGLPGRQPSRHDVAPWVSFLHDDPWRLFRAAEAARKAMVWLRERRPAMTTVEMWQKMATLILETHYGFPLDDTTLGCRSVVERHLECGITPLMAINALARIYQWERCDQPQRSLFLNDVGADSEILTLSEMCPGLLTCYRVPASAGVPEEAERADSFPLLPAPVAKEGEGAANDDGPDDPDDNVVALPWAARRGKNNPHIQRFVSLFNQTAPDANRWQVFSDFVHMAACSLYNAIHRDEAFEADYMQRVARYSTEDAHNMSRLLAEVIAGLDTLSKEAEQPDWLPRVHPHSSGQCDLLLKGNPTALTEADEETYLRVTGQQDLPVHRRIPQATFSKTVRYWHRFETWLAEQLQDITQHCYRKLCRFVANATTEPRLLHEYRGEYGLLRLFVGPQNIDEIDILEFNPEYIVSWVDKVADGVFTPVCFAVNVHYKNGILLESFTWDSEVDNINRLTSSDYGEAMSQAISWVREQFEQPVKDLPVSQQPRLAA</sequence>
<dbReference type="Pfam" id="PF06755">
    <property type="entry name" value="CbtA_toxin"/>
    <property type="match status" value="1"/>
</dbReference>
<accession>A0A5Y2S904</accession>
<feature type="domain" description="N-terminal" evidence="1">
    <location>
        <begin position="9"/>
        <end position="94"/>
    </location>
</feature>
<reference evidence="3" key="1">
    <citation type="submission" date="2019-07" db="EMBL/GenBank/DDBJ databases">
        <authorList>
            <person name="Ashton P.M."/>
            <person name="Dallman T."/>
            <person name="Nair S."/>
            <person name="De Pinna E."/>
            <person name="Peters T."/>
            <person name="Grant K."/>
        </authorList>
    </citation>
    <scope>NUCLEOTIDE SEQUENCE [LARGE SCALE GENOMIC DNA]</scope>
    <source>
        <strain evidence="3">674345</strain>
    </source>
</reference>
<dbReference type="Pfam" id="PF08401">
    <property type="entry name" value="ArdcN"/>
    <property type="match status" value="1"/>
</dbReference>
<evidence type="ECO:0000313" key="3">
    <source>
        <dbReference type="EMBL" id="ECF6073011.1"/>
    </source>
</evidence>
<dbReference type="GO" id="GO:0003697">
    <property type="term" value="F:single-stranded DNA binding"/>
    <property type="evidence" value="ECO:0007669"/>
    <property type="project" value="InterPro"/>
</dbReference>
<organism evidence="3">
    <name type="scientific">Salmonella houtenae</name>
    <dbReference type="NCBI Taxonomy" id="59205"/>
    <lineage>
        <taxon>Bacteria</taxon>
        <taxon>Pseudomonadati</taxon>
        <taxon>Pseudomonadota</taxon>
        <taxon>Gammaproteobacteria</taxon>
        <taxon>Enterobacterales</taxon>
        <taxon>Enterobacteriaceae</taxon>
        <taxon>Salmonella</taxon>
    </lineage>
</organism>
<gene>
    <name evidence="3" type="ORF">FNH47_02860</name>
</gene>
<dbReference type="InterPro" id="IPR009610">
    <property type="entry name" value="CbtA_toxin"/>
</dbReference>
<feature type="domain" description="Polyvalent protein metallopeptidase" evidence="2">
    <location>
        <begin position="130"/>
        <end position="250"/>
    </location>
</feature>
<evidence type="ECO:0000259" key="1">
    <source>
        <dbReference type="Pfam" id="PF08401"/>
    </source>
</evidence>
<comment type="caution">
    <text evidence="3">The sequence shown here is derived from an EMBL/GenBank/DDBJ whole genome shotgun (WGS) entry which is preliminary data.</text>
</comment>
<evidence type="ECO:0000259" key="2">
    <source>
        <dbReference type="Pfam" id="PF18818"/>
    </source>
</evidence>
<dbReference type="Proteomes" id="UP000839836">
    <property type="component" value="Unassembled WGS sequence"/>
</dbReference>